<protein>
    <recommendedName>
        <fullName evidence="1">Costars domain-containing protein</fullName>
    </recommendedName>
</protein>
<dbReference type="GO" id="GO:0003779">
    <property type="term" value="F:actin binding"/>
    <property type="evidence" value="ECO:0007669"/>
    <property type="project" value="InterPro"/>
</dbReference>
<dbReference type="GO" id="GO:0035025">
    <property type="term" value="P:positive regulation of Rho protein signal transduction"/>
    <property type="evidence" value="ECO:0007669"/>
    <property type="project" value="InterPro"/>
</dbReference>
<dbReference type="InterPro" id="IPR027817">
    <property type="entry name" value="Costars_dom"/>
</dbReference>
<evidence type="ECO:0000313" key="3">
    <source>
        <dbReference type="Proteomes" id="UP000230423"/>
    </source>
</evidence>
<dbReference type="Proteomes" id="UP000230423">
    <property type="component" value="Unassembled WGS sequence"/>
</dbReference>
<reference evidence="2 3" key="1">
    <citation type="submission" date="2015-09" db="EMBL/GenBank/DDBJ databases">
        <title>Draft genome of the parasitic nematode Teladorsagia circumcincta isolate WARC Sus (inbred).</title>
        <authorList>
            <person name="Mitreva M."/>
        </authorList>
    </citation>
    <scope>NUCLEOTIDE SEQUENCE [LARGE SCALE GENOMIC DNA]</scope>
    <source>
        <strain evidence="2 3">S</strain>
    </source>
</reference>
<sequence length="253" mass="28750">SDIGRVMSKFRELEKQEQAAKEDDVYSASYVPKKFSKHSAEYGTPKPGTLTEMRAKKASEHVAKEMLYLCEIIRDYGYRSSDGQIQITFGKLFGVYQYISDKVVGMLLRARKHHMVDFKGEMLFQRQDDAVVITLLLSNEELLRSIEESPDSEGVLRRDGVWCRPSERGAVRSKEGAFPPEGFDASGDERSVRARFDDALGSADDRLRFAAVSGCVRVDDRDVPDDDDDKESASCRIPRRRWMLSDFAETRAK</sequence>
<dbReference type="InterPro" id="IPR038095">
    <property type="entry name" value="Costars_sf"/>
</dbReference>
<dbReference type="EMBL" id="KZ345073">
    <property type="protein sequence ID" value="PIO76168.1"/>
    <property type="molecule type" value="Genomic_DNA"/>
</dbReference>
<dbReference type="PANTHER" id="PTHR22739">
    <property type="entry name" value="STRIATED MUSCLE ACTIVATOR OF RHO-DEPENDENT SIGNALING-RELATED"/>
    <property type="match status" value="1"/>
</dbReference>
<dbReference type="Pfam" id="PF14705">
    <property type="entry name" value="Costars"/>
    <property type="match status" value="1"/>
</dbReference>
<proteinExistence type="predicted"/>
<organism evidence="2 3">
    <name type="scientific">Teladorsagia circumcincta</name>
    <name type="common">Brown stomach worm</name>
    <name type="synonym">Ostertagia circumcincta</name>
    <dbReference type="NCBI Taxonomy" id="45464"/>
    <lineage>
        <taxon>Eukaryota</taxon>
        <taxon>Metazoa</taxon>
        <taxon>Ecdysozoa</taxon>
        <taxon>Nematoda</taxon>
        <taxon>Chromadorea</taxon>
        <taxon>Rhabditida</taxon>
        <taxon>Rhabditina</taxon>
        <taxon>Rhabditomorpha</taxon>
        <taxon>Strongyloidea</taxon>
        <taxon>Trichostrongylidae</taxon>
        <taxon>Teladorsagia</taxon>
    </lineage>
</organism>
<evidence type="ECO:0000259" key="1">
    <source>
        <dbReference type="SMART" id="SM01283"/>
    </source>
</evidence>
<dbReference type="AlphaFoldDB" id="A0A2G9V110"/>
<dbReference type="OrthoDB" id="9871914at2759"/>
<dbReference type="GO" id="GO:0045944">
    <property type="term" value="P:positive regulation of transcription by RNA polymerase II"/>
    <property type="evidence" value="ECO:0007669"/>
    <property type="project" value="TreeGrafter"/>
</dbReference>
<dbReference type="InterPro" id="IPR026111">
    <property type="entry name" value="Abra"/>
</dbReference>
<name>A0A2G9V110_TELCI</name>
<keyword evidence="3" id="KW-1185">Reference proteome</keyword>
<evidence type="ECO:0000313" key="2">
    <source>
        <dbReference type="EMBL" id="PIO76168.1"/>
    </source>
</evidence>
<dbReference type="PANTHER" id="PTHR22739:SF18">
    <property type="entry name" value="COSTARS DOMAIN-CONTAINING PROTEIN"/>
    <property type="match status" value="1"/>
</dbReference>
<feature type="non-terminal residue" evidence="2">
    <location>
        <position position="1"/>
    </location>
</feature>
<dbReference type="GO" id="GO:0030017">
    <property type="term" value="C:sarcomere"/>
    <property type="evidence" value="ECO:0007669"/>
    <property type="project" value="TreeGrafter"/>
</dbReference>
<dbReference type="Gene3D" id="1.10.10.1540">
    <property type="entry name" value="Costar domain"/>
    <property type="match status" value="1"/>
</dbReference>
<dbReference type="SMART" id="SM01283">
    <property type="entry name" value="Costars"/>
    <property type="match status" value="1"/>
</dbReference>
<accession>A0A2G9V110</accession>
<feature type="domain" description="Costars" evidence="1">
    <location>
        <begin position="60"/>
        <end position="136"/>
    </location>
</feature>
<gene>
    <name evidence="2" type="ORF">TELCIR_01756</name>
</gene>